<dbReference type="OrthoDB" id="1919458at2759"/>
<name>A0A6I9SVE2_SESIN</name>
<organism evidence="6 7">
    <name type="scientific">Sesamum indicum</name>
    <name type="common">Oriental sesame</name>
    <name type="synonym">Sesamum orientale</name>
    <dbReference type="NCBI Taxonomy" id="4182"/>
    <lineage>
        <taxon>Eukaryota</taxon>
        <taxon>Viridiplantae</taxon>
        <taxon>Streptophyta</taxon>
        <taxon>Embryophyta</taxon>
        <taxon>Tracheophyta</taxon>
        <taxon>Spermatophyta</taxon>
        <taxon>Magnoliopsida</taxon>
        <taxon>eudicotyledons</taxon>
        <taxon>Gunneridae</taxon>
        <taxon>Pentapetalae</taxon>
        <taxon>asterids</taxon>
        <taxon>lamiids</taxon>
        <taxon>Lamiales</taxon>
        <taxon>Pedaliaceae</taxon>
        <taxon>Sesamum</taxon>
    </lineage>
</organism>
<sequence>MNSFTHVPPGFRFHPTDEELVDYYLRKKIASKRIDLDVIKDIDLYKIEPWDLQELCRIGAEEQNEWYFFSHKDKKYPTGTRTNRATKAGFWKATGRDKAIYLKHSLIGMRKTLVFYQGRAPNGQKSDWIMHEYRLESNENAAPQEEGWVVCRVFKKRMATTRKEGEHDSPYWYDDQPSSMSDFDPARRISPLFASYPPHSHTCKQELEMQYKMPNNVDAFLQLPNLESPKLQQSGSSVISCHSIVPYRLQDVDCIQESDQMHCNTLYINVNNEQAASDQVTDWRVLDKFVASQLSQDDGNDSNEGCVQVSESIGMMENEMKTELTSISTTTTSQFYLWK</sequence>
<evidence type="ECO:0000313" key="8">
    <source>
        <dbReference type="RefSeq" id="XP_020548384.1"/>
    </source>
</evidence>
<dbReference type="Proteomes" id="UP000504604">
    <property type="component" value="Linkage group LG1"/>
</dbReference>
<dbReference type="PROSITE" id="PS51005">
    <property type="entry name" value="NAC"/>
    <property type="match status" value="1"/>
</dbReference>
<dbReference type="GO" id="GO:0003677">
    <property type="term" value="F:DNA binding"/>
    <property type="evidence" value="ECO:0007669"/>
    <property type="project" value="UniProtKB-KW"/>
</dbReference>
<keyword evidence="3" id="KW-0804">Transcription</keyword>
<accession>A0A6I9SVE2</accession>
<dbReference type="AlphaFoldDB" id="A0A6I9SVE2"/>
<dbReference type="FunFam" id="2.170.150.80:FF:000003">
    <property type="entry name" value="NAC domain-containing protein"/>
    <property type="match status" value="1"/>
</dbReference>
<evidence type="ECO:0000256" key="3">
    <source>
        <dbReference type="ARBA" id="ARBA00023163"/>
    </source>
</evidence>
<reference evidence="6" key="1">
    <citation type="submission" date="2024-10" db="UniProtKB">
        <authorList>
            <consortium name="RefSeq"/>
        </authorList>
    </citation>
    <scope>NUCLEOTIDE SEQUENCE [LARGE SCALE GENOMIC DNA]</scope>
    <source>
        <strain evidence="6">cv. Zhongzhi No. 13</strain>
    </source>
</reference>
<evidence type="ECO:0000256" key="2">
    <source>
        <dbReference type="ARBA" id="ARBA00023125"/>
    </source>
</evidence>
<dbReference type="PANTHER" id="PTHR31744:SF230">
    <property type="entry name" value="NAC DOMAIN-CONTAINING PROTEIN"/>
    <property type="match status" value="1"/>
</dbReference>
<dbReference type="Pfam" id="PF02365">
    <property type="entry name" value="NAM"/>
    <property type="match status" value="1"/>
</dbReference>
<dbReference type="PANTHER" id="PTHR31744">
    <property type="entry name" value="PROTEIN CUP-SHAPED COTYLEDON 2-RELATED"/>
    <property type="match status" value="1"/>
</dbReference>
<dbReference type="InterPro" id="IPR003441">
    <property type="entry name" value="NAC-dom"/>
</dbReference>
<evidence type="ECO:0000313" key="6">
    <source>
        <dbReference type="Proteomes" id="UP000504604"/>
    </source>
</evidence>
<dbReference type="InterPro" id="IPR036093">
    <property type="entry name" value="NAC_dom_sf"/>
</dbReference>
<keyword evidence="1" id="KW-0805">Transcription regulation</keyword>
<keyword evidence="4" id="KW-0539">Nucleus</keyword>
<evidence type="ECO:0000256" key="4">
    <source>
        <dbReference type="ARBA" id="ARBA00023242"/>
    </source>
</evidence>
<reference evidence="7 8" key="2">
    <citation type="submission" date="2025-04" db="UniProtKB">
        <authorList>
            <consortium name="RefSeq"/>
        </authorList>
    </citation>
    <scope>IDENTIFICATION</scope>
    <source>
        <strain evidence="6">cv. Zhongzhi No. 13</strain>
    </source>
</reference>
<dbReference type="SUPFAM" id="SSF101941">
    <property type="entry name" value="NAC domain"/>
    <property type="match status" value="1"/>
</dbReference>
<keyword evidence="2" id="KW-0238">DNA-binding</keyword>
<evidence type="ECO:0000259" key="5">
    <source>
        <dbReference type="PROSITE" id="PS51005"/>
    </source>
</evidence>
<dbReference type="KEGG" id="sind:105156814"/>
<dbReference type="GO" id="GO:0006355">
    <property type="term" value="P:regulation of DNA-templated transcription"/>
    <property type="evidence" value="ECO:0007669"/>
    <property type="project" value="InterPro"/>
</dbReference>
<keyword evidence="6" id="KW-1185">Reference proteome</keyword>
<gene>
    <name evidence="7 8" type="primary">LOC105156814</name>
</gene>
<proteinExistence type="predicted"/>
<evidence type="ECO:0000313" key="7">
    <source>
        <dbReference type="RefSeq" id="XP_011071383.1"/>
    </source>
</evidence>
<protein>
    <submittedName>
        <fullName evidence="7 8">NAC domain-containing protein 7-like</fullName>
    </submittedName>
</protein>
<dbReference type="GeneID" id="105156814"/>
<dbReference type="Gene3D" id="2.170.150.80">
    <property type="entry name" value="NAC domain"/>
    <property type="match status" value="1"/>
</dbReference>
<dbReference type="RefSeq" id="XP_011071383.1">
    <property type="nucleotide sequence ID" value="XM_011073081.2"/>
</dbReference>
<feature type="domain" description="NAC" evidence="5">
    <location>
        <begin position="7"/>
        <end position="156"/>
    </location>
</feature>
<dbReference type="RefSeq" id="XP_020548384.1">
    <property type="nucleotide sequence ID" value="XM_020692725.1"/>
</dbReference>
<evidence type="ECO:0000256" key="1">
    <source>
        <dbReference type="ARBA" id="ARBA00023015"/>
    </source>
</evidence>